<evidence type="ECO:0000313" key="1">
    <source>
        <dbReference type="EMBL" id="AKP67355.1"/>
    </source>
</evidence>
<reference evidence="2" key="1">
    <citation type="submission" date="2015-07" db="EMBL/GenBank/DDBJ databases">
        <title>Lactobacillus ginsenosidimutans/EMML 3141/ whole genome sequencing.</title>
        <authorList>
            <person name="Kim M.K."/>
            <person name="Im W.-T."/>
            <person name="Srinivasan S."/>
            <person name="Lee J.-J."/>
        </authorList>
    </citation>
    <scope>NUCLEOTIDE SEQUENCE [LARGE SCALE GENOMIC DNA]</scope>
    <source>
        <strain evidence="2">EMML 3041</strain>
    </source>
</reference>
<name>A0A0H4R0V2_9LACO</name>
<keyword evidence="2" id="KW-1185">Reference proteome</keyword>
<dbReference type="KEGG" id="lgn:ABM34_07260"/>
<dbReference type="EMBL" id="CP012034">
    <property type="protein sequence ID" value="AKP67355.1"/>
    <property type="molecule type" value="Genomic_DNA"/>
</dbReference>
<accession>A0A0H4R0V2</accession>
<sequence length="86" mass="9846">MCGSVLFLTFPLHESEPRENNHSQKNVQHKKIIWSSQQTQNSVNQSYSLKLTNHPNKSQDCPNHNLGFSYPKSAIVYKTPKEPPNP</sequence>
<organism evidence="1 2">
    <name type="scientific">Companilactobacillus ginsenosidimutans</name>
    <dbReference type="NCBI Taxonomy" id="1007676"/>
    <lineage>
        <taxon>Bacteria</taxon>
        <taxon>Bacillati</taxon>
        <taxon>Bacillota</taxon>
        <taxon>Bacilli</taxon>
        <taxon>Lactobacillales</taxon>
        <taxon>Lactobacillaceae</taxon>
        <taxon>Companilactobacillus</taxon>
    </lineage>
</organism>
<dbReference type="Proteomes" id="UP000036106">
    <property type="component" value="Chromosome"/>
</dbReference>
<protein>
    <submittedName>
        <fullName evidence="1">Uncharacterized protein</fullName>
    </submittedName>
</protein>
<proteinExistence type="predicted"/>
<evidence type="ECO:0000313" key="2">
    <source>
        <dbReference type="Proteomes" id="UP000036106"/>
    </source>
</evidence>
<gene>
    <name evidence="1" type="ORF">ABM34_07260</name>
</gene>
<dbReference type="STRING" id="1007676.ABM34_07260"/>
<dbReference type="PATRIC" id="fig|1007676.4.peg.1457"/>
<dbReference type="AlphaFoldDB" id="A0A0H4R0V2"/>